<dbReference type="GO" id="GO:0006508">
    <property type="term" value="P:proteolysis"/>
    <property type="evidence" value="ECO:0007669"/>
    <property type="project" value="UniProtKB-KW"/>
</dbReference>
<dbReference type="InterPro" id="IPR001872">
    <property type="entry name" value="Peptidase_A8"/>
</dbReference>
<dbReference type="AlphaFoldDB" id="A0A2H0U140"/>
<evidence type="ECO:0000256" key="5">
    <source>
        <dbReference type="ARBA" id="ARBA00022750"/>
    </source>
</evidence>
<evidence type="ECO:0000256" key="3">
    <source>
        <dbReference type="ARBA" id="ARBA00022670"/>
    </source>
</evidence>
<dbReference type="GO" id="GO:0005886">
    <property type="term" value="C:plasma membrane"/>
    <property type="evidence" value="ECO:0007669"/>
    <property type="project" value="UniProtKB-SubCell"/>
</dbReference>
<organism evidence="11 12">
    <name type="scientific">Candidatus Magasanikbacteria bacterium CG10_big_fil_rev_8_21_14_0_10_36_16</name>
    <dbReference type="NCBI Taxonomy" id="1974645"/>
    <lineage>
        <taxon>Bacteria</taxon>
        <taxon>Candidatus Magasanikiibacteriota</taxon>
    </lineage>
</organism>
<dbReference type="PRINTS" id="PR00781">
    <property type="entry name" value="LIPOSIGPTASE"/>
</dbReference>
<proteinExistence type="inferred from homology"/>
<keyword evidence="7 9" id="KW-1133">Transmembrane helix</keyword>
<feature type="active site" evidence="9">
    <location>
        <position position="114"/>
    </location>
</feature>
<feature type="transmembrane region" description="Helical" evidence="9">
    <location>
        <begin position="9"/>
        <end position="28"/>
    </location>
</feature>
<keyword evidence="4 9" id="KW-0812">Transmembrane</keyword>
<evidence type="ECO:0000256" key="6">
    <source>
        <dbReference type="ARBA" id="ARBA00022801"/>
    </source>
</evidence>
<protein>
    <recommendedName>
        <fullName evidence="9">Lipoprotein signal peptidase</fullName>
        <ecNumber evidence="9">3.4.23.36</ecNumber>
    </recommendedName>
    <alternativeName>
        <fullName evidence="9">Prolipoprotein signal peptidase</fullName>
    </alternativeName>
    <alternativeName>
        <fullName evidence="9">Signal peptidase II</fullName>
        <shortName evidence="9">SPase II</shortName>
    </alternativeName>
</protein>
<comment type="pathway">
    <text evidence="9">Protein modification; lipoprotein biosynthesis (signal peptide cleavage).</text>
</comment>
<comment type="caution">
    <text evidence="11">The sequence shown here is derived from an EMBL/GenBank/DDBJ whole genome shotgun (WGS) entry which is preliminary data.</text>
</comment>
<gene>
    <name evidence="9" type="primary">lspA</name>
    <name evidence="11" type="ORF">COU28_01830</name>
</gene>
<feature type="transmembrane region" description="Helical" evidence="9">
    <location>
        <begin position="88"/>
        <end position="109"/>
    </location>
</feature>
<comment type="function">
    <text evidence="9">This protein specifically catalyzes the removal of signal peptides from prolipoproteins.</text>
</comment>
<evidence type="ECO:0000313" key="11">
    <source>
        <dbReference type="EMBL" id="PIR78393.1"/>
    </source>
</evidence>
<accession>A0A2H0U140</accession>
<evidence type="ECO:0000256" key="9">
    <source>
        <dbReference type="HAMAP-Rule" id="MF_00161"/>
    </source>
</evidence>
<evidence type="ECO:0000256" key="4">
    <source>
        <dbReference type="ARBA" id="ARBA00022692"/>
    </source>
</evidence>
<sequence length="146" mass="16970">MKSNHLKIYFLLSGFLFVFDQILKYLAFHHQNFKFYILKTWLGWEYFPNPGIAFSLPVPQVAILLLTPLILIALAYWWYKNKHKTNNFYLGVCLIFAGAISNLIDRVFFSITIDYFRVLTSVMNLADITIIIGAILLLSKANKKKT</sequence>
<comment type="subcellular location">
    <subcellularLocation>
        <location evidence="9">Cell membrane</location>
        <topology evidence="9">Multi-pass membrane protein</topology>
    </subcellularLocation>
</comment>
<comment type="catalytic activity">
    <reaction evidence="9">
        <text>Release of signal peptides from bacterial membrane prolipoproteins. Hydrolyzes -Xaa-Yaa-Zaa-|-(S,diacylglyceryl)Cys-, in which Xaa is hydrophobic (preferably Leu), and Yaa (Ala or Ser) and Zaa (Gly or Ala) have small, neutral side chains.</text>
        <dbReference type="EC" id="3.4.23.36"/>
    </reaction>
</comment>
<feature type="transmembrane region" description="Helical" evidence="9">
    <location>
        <begin position="115"/>
        <end position="138"/>
    </location>
</feature>
<name>A0A2H0U140_9BACT</name>
<feature type="active site" evidence="9">
    <location>
        <position position="127"/>
    </location>
</feature>
<evidence type="ECO:0000256" key="2">
    <source>
        <dbReference type="ARBA" id="ARBA00022475"/>
    </source>
</evidence>
<dbReference type="Pfam" id="PF01252">
    <property type="entry name" value="Peptidase_A8"/>
    <property type="match status" value="1"/>
</dbReference>
<dbReference type="PANTHER" id="PTHR33695">
    <property type="entry name" value="LIPOPROTEIN SIGNAL PEPTIDASE"/>
    <property type="match status" value="1"/>
</dbReference>
<keyword evidence="6 9" id="KW-0378">Hydrolase</keyword>
<dbReference type="PANTHER" id="PTHR33695:SF1">
    <property type="entry name" value="LIPOPROTEIN SIGNAL PEPTIDASE"/>
    <property type="match status" value="1"/>
</dbReference>
<dbReference type="Proteomes" id="UP000230852">
    <property type="component" value="Unassembled WGS sequence"/>
</dbReference>
<keyword evidence="8 9" id="KW-0472">Membrane</keyword>
<dbReference type="UniPathway" id="UPA00665"/>
<keyword evidence="5 9" id="KW-0064">Aspartyl protease</keyword>
<dbReference type="HAMAP" id="MF_00161">
    <property type="entry name" value="LspA"/>
    <property type="match status" value="1"/>
</dbReference>
<dbReference type="PROSITE" id="PS00855">
    <property type="entry name" value="SPASE_II"/>
    <property type="match status" value="1"/>
</dbReference>
<evidence type="ECO:0000313" key="12">
    <source>
        <dbReference type="Proteomes" id="UP000230852"/>
    </source>
</evidence>
<dbReference type="GO" id="GO:0004190">
    <property type="term" value="F:aspartic-type endopeptidase activity"/>
    <property type="evidence" value="ECO:0007669"/>
    <property type="project" value="UniProtKB-UniRule"/>
</dbReference>
<feature type="transmembrane region" description="Helical" evidence="9">
    <location>
        <begin position="58"/>
        <end position="79"/>
    </location>
</feature>
<evidence type="ECO:0000256" key="10">
    <source>
        <dbReference type="RuleBase" id="RU004181"/>
    </source>
</evidence>
<reference evidence="12" key="1">
    <citation type="submission" date="2017-09" db="EMBL/GenBank/DDBJ databases">
        <title>Depth-based differentiation of microbial function through sediment-hosted aquifers and enrichment of novel symbionts in the deep terrestrial subsurface.</title>
        <authorList>
            <person name="Probst A.J."/>
            <person name="Ladd B."/>
            <person name="Jarett J.K."/>
            <person name="Geller-Mcgrath D.E."/>
            <person name="Sieber C.M.K."/>
            <person name="Emerson J.B."/>
            <person name="Anantharaman K."/>
            <person name="Thomas B.C."/>
            <person name="Malmstrom R."/>
            <person name="Stieglmeier M."/>
            <person name="Klingl A."/>
            <person name="Woyke T."/>
            <person name="Ryan C.M."/>
            <person name="Banfield J.F."/>
        </authorList>
    </citation>
    <scope>NUCLEOTIDE SEQUENCE [LARGE SCALE GENOMIC DNA]</scope>
</reference>
<comment type="similarity">
    <text evidence="1 9 10">Belongs to the peptidase A8 family.</text>
</comment>
<keyword evidence="2 9" id="KW-1003">Cell membrane</keyword>
<dbReference type="EMBL" id="PFBU01000036">
    <property type="protein sequence ID" value="PIR78393.1"/>
    <property type="molecule type" value="Genomic_DNA"/>
</dbReference>
<evidence type="ECO:0000256" key="7">
    <source>
        <dbReference type="ARBA" id="ARBA00022989"/>
    </source>
</evidence>
<evidence type="ECO:0000256" key="8">
    <source>
        <dbReference type="ARBA" id="ARBA00023136"/>
    </source>
</evidence>
<evidence type="ECO:0000256" key="1">
    <source>
        <dbReference type="ARBA" id="ARBA00006139"/>
    </source>
</evidence>
<keyword evidence="3 9" id="KW-0645">Protease</keyword>
<dbReference type="EC" id="3.4.23.36" evidence="9"/>